<evidence type="ECO:0000313" key="2">
    <source>
        <dbReference type="EMBL" id="GIG39186.1"/>
    </source>
</evidence>
<protein>
    <submittedName>
        <fullName evidence="2">Transcriptional regulator</fullName>
    </submittedName>
</protein>
<reference evidence="2 3" key="1">
    <citation type="submission" date="2021-01" db="EMBL/GenBank/DDBJ databases">
        <title>Whole genome shotgun sequence of Cellulomonas phragmiteti NBRC 110785.</title>
        <authorList>
            <person name="Komaki H."/>
            <person name="Tamura T."/>
        </authorList>
    </citation>
    <scope>NUCLEOTIDE SEQUENCE [LARGE SCALE GENOMIC DNA]</scope>
    <source>
        <strain evidence="2 3">NBRC 110785</strain>
    </source>
</reference>
<gene>
    <name evidence="2" type="ORF">Cph01nite_09480</name>
</gene>
<accession>A0ABQ4DJS7</accession>
<dbReference type="CDD" id="cd00093">
    <property type="entry name" value="HTH_XRE"/>
    <property type="match status" value="1"/>
</dbReference>
<organism evidence="2 3">
    <name type="scientific">Cellulomonas phragmiteti</name>
    <dbReference type="NCBI Taxonomy" id="478780"/>
    <lineage>
        <taxon>Bacteria</taxon>
        <taxon>Bacillati</taxon>
        <taxon>Actinomycetota</taxon>
        <taxon>Actinomycetes</taxon>
        <taxon>Micrococcales</taxon>
        <taxon>Cellulomonadaceae</taxon>
        <taxon>Cellulomonas</taxon>
    </lineage>
</organism>
<dbReference type="InterPro" id="IPR010982">
    <property type="entry name" value="Lambda_DNA-bd_dom_sf"/>
</dbReference>
<dbReference type="SMART" id="SM00530">
    <property type="entry name" value="HTH_XRE"/>
    <property type="match status" value="1"/>
</dbReference>
<dbReference type="PANTHER" id="PTHR35010:SF2">
    <property type="entry name" value="BLL4672 PROTEIN"/>
    <property type="match status" value="1"/>
</dbReference>
<sequence>MIDRAGLAAFLRRRRQALQPEDVGLPRGPRRRTSGLRREEVAALCHMSTDYYARLERERGPRPSEQMTAAIAQGLHLTIDERDHLFRLVGHHPPPRGALSEHVSPGMLRILDRLTDTPAEIVTELGETLRQTPLGVALLGSAASYTGPSRSLGYRWFTDPSTRALYRAEDHAFLSRLYASHLRAVVTLRGPGSRAAQLADLALARSEELRRLWETHEVGLRPHEVKHLVHPQVGALEVHCQTLLDPQQSHLLLVYTAVPGTESYEKLQLLSVIGEHALSG</sequence>
<dbReference type="EMBL" id="BONP01000004">
    <property type="protein sequence ID" value="GIG39186.1"/>
    <property type="molecule type" value="Genomic_DNA"/>
</dbReference>
<comment type="caution">
    <text evidence="2">The sequence shown here is derived from an EMBL/GenBank/DDBJ whole genome shotgun (WGS) entry which is preliminary data.</text>
</comment>
<evidence type="ECO:0000259" key="1">
    <source>
        <dbReference type="PROSITE" id="PS50943"/>
    </source>
</evidence>
<dbReference type="SUPFAM" id="SSF47413">
    <property type="entry name" value="lambda repressor-like DNA-binding domains"/>
    <property type="match status" value="1"/>
</dbReference>
<dbReference type="InterPro" id="IPR041413">
    <property type="entry name" value="MLTR_LBD"/>
</dbReference>
<dbReference type="PANTHER" id="PTHR35010">
    <property type="entry name" value="BLL4672 PROTEIN-RELATED"/>
    <property type="match status" value="1"/>
</dbReference>
<dbReference type="PROSITE" id="PS50943">
    <property type="entry name" value="HTH_CROC1"/>
    <property type="match status" value="1"/>
</dbReference>
<evidence type="ECO:0000313" key="3">
    <source>
        <dbReference type="Proteomes" id="UP000614741"/>
    </source>
</evidence>
<dbReference type="Proteomes" id="UP000614741">
    <property type="component" value="Unassembled WGS sequence"/>
</dbReference>
<dbReference type="RefSeq" id="WP_203671647.1">
    <property type="nucleotide sequence ID" value="NZ_BONP01000004.1"/>
</dbReference>
<dbReference type="Pfam" id="PF17765">
    <property type="entry name" value="MLTR_LBD"/>
    <property type="match status" value="1"/>
</dbReference>
<feature type="domain" description="HTH cro/C1-type" evidence="1">
    <location>
        <begin position="35"/>
        <end position="82"/>
    </location>
</feature>
<dbReference type="Pfam" id="PF13560">
    <property type="entry name" value="HTH_31"/>
    <property type="match status" value="1"/>
</dbReference>
<dbReference type="Gene3D" id="3.30.450.180">
    <property type="match status" value="1"/>
</dbReference>
<proteinExistence type="predicted"/>
<keyword evidence="3" id="KW-1185">Reference proteome</keyword>
<dbReference type="InterPro" id="IPR001387">
    <property type="entry name" value="Cro/C1-type_HTH"/>
</dbReference>
<name>A0ABQ4DJS7_9CELL</name>
<dbReference type="Gene3D" id="1.10.260.40">
    <property type="entry name" value="lambda repressor-like DNA-binding domains"/>
    <property type="match status" value="1"/>
</dbReference>